<comment type="catalytic activity">
    <reaction evidence="3 5">
        <text>L-methionyl-[protein] + [thioredoxin]-disulfide + H2O = L-methionyl-(S)-S-oxide-[protein] + [thioredoxin]-dithiol</text>
        <dbReference type="Rhea" id="RHEA:14217"/>
        <dbReference type="Rhea" id="RHEA-COMP:10698"/>
        <dbReference type="Rhea" id="RHEA-COMP:10700"/>
        <dbReference type="Rhea" id="RHEA-COMP:12313"/>
        <dbReference type="Rhea" id="RHEA-COMP:12315"/>
        <dbReference type="ChEBI" id="CHEBI:15377"/>
        <dbReference type="ChEBI" id="CHEBI:16044"/>
        <dbReference type="ChEBI" id="CHEBI:29950"/>
        <dbReference type="ChEBI" id="CHEBI:44120"/>
        <dbReference type="ChEBI" id="CHEBI:50058"/>
        <dbReference type="EC" id="1.8.4.11"/>
    </reaction>
</comment>
<evidence type="ECO:0000256" key="3">
    <source>
        <dbReference type="ARBA" id="ARBA00047806"/>
    </source>
</evidence>
<sequence>MATAIFAAGCFWGVEAWFERIDGVVETKVGYTGGKVDRPYYELVKTGKTGHAESIKIDYDASVISYQQLVDAFFECHDPTSKNRQGEDVGSQYRSVIFYLDESQRYIAEEKIKQWNEKGVFKKSIVTEVAQAGTFYDAEEYHQKYLQKNGSAACGIV</sequence>
<dbReference type="SUPFAM" id="SSF55068">
    <property type="entry name" value="Peptide methionine sulfoxide reductase"/>
    <property type="match status" value="1"/>
</dbReference>
<comment type="similarity">
    <text evidence="1 5">Belongs to the MsrA Met sulfoxide reductase family.</text>
</comment>
<keyword evidence="8" id="KW-1185">Reference proteome</keyword>
<protein>
    <recommendedName>
        <fullName evidence="5">Peptide methionine sulfoxide reductase MsrA</fullName>
        <shortName evidence="5">Protein-methionine-S-oxide reductase</shortName>
        <ecNumber evidence="5">1.8.4.11</ecNumber>
    </recommendedName>
    <alternativeName>
        <fullName evidence="5">Peptide-methionine (S)-S-oxide reductase</fullName>
        <shortName evidence="5">Peptide Met(O) reductase</shortName>
    </alternativeName>
</protein>
<gene>
    <name evidence="5 7" type="primary">msrA</name>
    <name evidence="7" type="ORF">ACFQ2J_16575</name>
</gene>
<name>A0ABW3L413_9BACI</name>
<dbReference type="GO" id="GO:0008113">
    <property type="term" value="F:peptide-methionine (S)-S-oxide reductase activity"/>
    <property type="evidence" value="ECO:0007669"/>
    <property type="project" value="UniProtKB-EC"/>
</dbReference>
<dbReference type="NCBIfam" id="TIGR00401">
    <property type="entry name" value="msrA"/>
    <property type="match status" value="1"/>
</dbReference>
<dbReference type="PANTHER" id="PTHR43774:SF1">
    <property type="entry name" value="PEPTIDE METHIONINE SULFOXIDE REDUCTASE MSRA 2"/>
    <property type="match status" value="1"/>
</dbReference>
<evidence type="ECO:0000256" key="1">
    <source>
        <dbReference type="ARBA" id="ARBA00005591"/>
    </source>
</evidence>
<dbReference type="Pfam" id="PF01625">
    <property type="entry name" value="PMSR"/>
    <property type="match status" value="1"/>
</dbReference>
<evidence type="ECO:0000256" key="2">
    <source>
        <dbReference type="ARBA" id="ARBA00023002"/>
    </source>
</evidence>
<dbReference type="Gene3D" id="3.30.1060.10">
    <property type="entry name" value="Peptide methionine sulphoxide reductase MsrA"/>
    <property type="match status" value="1"/>
</dbReference>
<dbReference type="Proteomes" id="UP001596990">
    <property type="component" value="Unassembled WGS sequence"/>
</dbReference>
<evidence type="ECO:0000256" key="5">
    <source>
        <dbReference type="HAMAP-Rule" id="MF_01401"/>
    </source>
</evidence>
<dbReference type="EC" id="1.8.4.11" evidence="5"/>
<dbReference type="InterPro" id="IPR002569">
    <property type="entry name" value="Met_Sox_Rdtase_MsrA_dom"/>
</dbReference>
<evidence type="ECO:0000259" key="6">
    <source>
        <dbReference type="Pfam" id="PF01625"/>
    </source>
</evidence>
<evidence type="ECO:0000313" key="8">
    <source>
        <dbReference type="Proteomes" id="UP001596990"/>
    </source>
</evidence>
<evidence type="ECO:0000256" key="4">
    <source>
        <dbReference type="ARBA" id="ARBA00048782"/>
    </source>
</evidence>
<dbReference type="EMBL" id="JBHTKL010000006">
    <property type="protein sequence ID" value="MFD1020804.1"/>
    <property type="molecule type" value="Genomic_DNA"/>
</dbReference>
<keyword evidence="2 5" id="KW-0560">Oxidoreductase</keyword>
<dbReference type="InterPro" id="IPR036509">
    <property type="entry name" value="Met_Sox_Rdtase_MsrA_sf"/>
</dbReference>
<feature type="domain" description="Peptide methionine sulphoxide reductase MsrA" evidence="6">
    <location>
        <begin position="3"/>
        <end position="154"/>
    </location>
</feature>
<evidence type="ECO:0000313" key="7">
    <source>
        <dbReference type="EMBL" id="MFD1020804.1"/>
    </source>
</evidence>
<comment type="catalytic activity">
    <reaction evidence="4 5">
        <text>[thioredoxin]-disulfide + L-methionine + H2O = L-methionine (S)-S-oxide + [thioredoxin]-dithiol</text>
        <dbReference type="Rhea" id="RHEA:19993"/>
        <dbReference type="Rhea" id="RHEA-COMP:10698"/>
        <dbReference type="Rhea" id="RHEA-COMP:10700"/>
        <dbReference type="ChEBI" id="CHEBI:15377"/>
        <dbReference type="ChEBI" id="CHEBI:29950"/>
        <dbReference type="ChEBI" id="CHEBI:50058"/>
        <dbReference type="ChEBI" id="CHEBI:57844"/>
        <dbReference type="ChEBI" id="CHEBI:58772"/>
        <dbReference type="EC" id="1.8.4.11"/>
    </reaction>
</comment>
<reference evidence="8" key="1">
    <citation type="journal article" date="2019" name="Int. J. Syst. Evol. Microbiol.">
        <title>The Global Catalogue of Microorganisms (GCM) 10K type strain sequencing project: providing services to taxonomists for standard genome sequencing and annotation.</title>
        <authorList>
            <consortium name="The Broad Institute Genomics Platform"/>
            <consortium name="The Broad Institute Genome Sequencing Center for Infectious Disease"/>
            <person name="Wu L."/>
            <person name="Ma J."/>
        </authorList>
    </citation>
    <scope>NUCLEOTIDE SEQUENCE [LARGE SCALE GENOMIC DNA]</scope>
    <source>
        <strain evidence="8">CCUG 56607</strain>
    </source>
</reference>
<proteinExistence type="inferred from homology"/>
<comment type="function">
    <text evidence="5">Has an important function as a repair enzyme for proteins that have been inactivated by oxidation. Catalyzes the reversible oxidation-reduction of methionine sulfoxide in proteins to methionine.</text>
</comment>
<dbReference type="PANTHER" id="PTHR43774">
    <property type="entry name" value="PEPTIDE METHIONINE SULFOXIDE REDUCTASE"/>
    <property type="match status" value="1"/>
</dbReference>
<comment type="caution">
    <text evidence="7">The sequence shown here is derived from an EMBL/GenBank/DDBJ whole genome shotgun (WGS) entry which is preliminary data.</text>
</comment>
<accession>A0ABW3L413</accession>
<dbReference type="HAMAP" id="MF_01401">
    <property type="entry name" value="MsrA"/>
    <property type="match status" value="1"/>
</dbReference>
<dbReference type="RefSeq" id="WP_386063131.1">
    <property type="nucleotide sequence ID" value="NZ_JBHTKL010000006.1"/>
</dbReference>
<organism evidence="7 8">
    <name type="scientific">Thalassobacillus hwangdonensis</name>
    <dbReference type="NCBI Taxonomy" id="546108"/>
    <lineage>
        <taxon>Bacteria</taxon>
        <taxon>Bacillati</taxon>
        <taxon>Bacillota</taxon>
        <taxon>Bacilli</taxon>
        <taxon>Bacillales</taxon>
        <taxon>Bacillaceae</taxon>
        <taxon>Thalassobacillus</taxon>
    </lineage>
</organism>
<feature type="active site" evidence="5">
    <location>
        <position position="10"/>
    </location>
</feature>